<dbReference type="GO" id="GO:0005886">
    <property type="term" value="C:plasma membrane"/>
    <property type="evidence" value="ECO:0007669"/>
    <property type="project" value="UniProtKB-SubCell"/>
</dbReference>
<evidence type="ECO:0000256" key="4">
    <source>
        <dbReference type="ARBA" id="ARBA00022475"/>
    </source>
</evidence>
<feature type="transmembrane region" description="Helical" evidence="8">
    <location>
        <begin position="325"/>
        <end position="346"/>
    </location>
</feature>
<evidence type="ECO:0000313" key="10">
    <source>
        <dbReference type="EMBL" id="OBQ52142.1"/>
    </source>
</evidence>
<reference evidence="10 11" key="1">
    <citation type="submission" date="2015-01" db="EMBL/GenBank/DDBJ databases">
        <title>Desulfovibrio sp. JC271 draft genome sequence.</title>
        <authorList>
            <person name="Shivani Y."/>
            <person name="Subhash Y."/>
            <person name="Sasikala C."/>
            <person name="Ramana C.V."/>
        </authorList>
    </citation>
    <scope>NUCLEOTIDE SEQUENCE [LARGE SCALE GENOMIC DNA]</scope>
    <source>
        <strain evidence="10 11">JC271</strain>
    </source>
</reference>
<feature type="transmembrane region" description="Helical" evidence="8">
    <location>
        <begin position="358"/>
        <end position="376"/>
    </location>
</feature>
<evidence type="ECO:0000256" key="7">
    <source>
        <dbReference type="ARBA" id="ARBA00023136"/>
    </source>
</evidence>
<feature type="transmembrane region" description="Helical" evidence="8">
    <location>
        <begin position="33"/>
        <end position="57"/>
    </location>
</feature>
<dbReference type="NCBIfam" id="TIGR00710">
    <property type="entry name" value="efflux_Bcr_CflA"/>
    <property type="match status" value="1"/>
</dbReference>
<dbReference type="GO" id="GO:1990961">
    <property type="term" value="P:xenobiotic detoxification by transmembrane export across the plasma membrane"/>
    <property type="evidence" value="ECO:0007669"/>
    <property type="project" value="InterPro"/>
</dbReference>
<feature type="transmembrane region" description="Helical" evidence="8">
    <location>
        <begin position="69"/>
        <end position="92"/>
    </location>
</feature>
<dbReference type="STRING" id="1560234.SP90_08175"/>
<keyword evidence="6 8" id="KW-1133">Transmembrane helix</keyword>
<evidence type="ECO:0000259" key="9">
    <source>
        <dbReference type="PROSITE" id="PS50850"/>
    </source>
</evidence>
<dbReference type="InterPro" id="IPR036259">
    <property type="entry name" value="MFS_trans_sf"/>
</dbReference>
<feature type="transmembrane region" description="Helical" evidence="8">
    <location>
        <begin position="294"/>
        <end position="313"/>
    </location>
</feature>
<keyword evidence="11" id="KW-1185">Reference proteome</keyword>
<dbReference type="PATRIC" id="fig|1560234.3.peg.456"/>
<feature type="transmembrane region" description="Helical" evidence="8">
    <location>
        <begin position="195"/>
        <end position="220"/>
    </location>
</feature>
<feature type="transmembrane region" description="Helical" evidence="8">
    <location>
        <begin position="155"/>
        <end position="174"/>
    </location>
</feature>
<keyword evidence="7 8" id="KW-0472">Membrane</keyword>
<keyword evidence="4" id="KW-1003">Cell membrane</keyword>
<feature type="transmembrane region" description="Helical" evidence="8">
    <location>
        <begin position="240"/>
        <end position="258"/>
    </location>
</feature>
<keyword evidence="3" id="KW-0813">Transport</keyword>
<dbReference type="InterPro" id="IPR011701">
    <property type="entry name" value="MFS"/>
</dbReference>
<comment type="similarity">
    <text evidence="2">Belongs to the major facilitator superfamily. Bcr/CmlA family.</text>
</comment>
<dbReference type="EMBL" id="JXMS01000011">
    <property type="protein sequence ID" value="OBQ52142.1"/>
    <property type="molecule type" value="Genomic_DNA"/>
</dbReference>
<dbReference type="InterPro" id="IPR020846">
    <property type="entry name" value="MFS_dom"/>
</dbReference>
<protein>
    <submittedName>
        <fullName evidence="10">Multidrug transporter CflA</fullName>
    </submittedName>
</protein>
<dbReference type="Pfam" id="PF07690">
    <property type="entry name" value="MFS_1"/>
    <property type="match status" value="1"/>
</dbReference>
<feature type="transmembrane region" description="Helical" evidence="8">
    <location>
        <begin position="127"/>
        <end position="149"/>
    </location>
</feature>
<sequence length="384" mass="41908">MSNFLFITLLAAFPALSTDMYLPALPIIQQQMGIPLVTVNLSLVLFFVFFSFFLLVYGPLSDRIGRRPVLLGGIAIYIAGSVLCALSHSIWLLVAARIVQAAGAASASALSMALAKDLYTGAERQKILAYIGVIIPLCPMVAPLIGSVILEYASWNWIFVCQAIMASVAMYGTIRFDEPEFEKIQGSIWNVVSRYVNVLSNVPFSLSCFTFSFMGIGFFGFLAGSADIYILSFGVTEQQYAMLFGFNALGFMTGSFLCSRLCVDMTASDILRTSLIGIVLASIALYFLGGTVAGFAITMFCMTFSIGVSRPVSNHMILETVDTDVGTASSILTFTYFILGALAMQFISFDWADKPRVIGEMGMIAGVIPFIALYFMRKRHQQKV</sequence>
<dbReference type="InterPro" id="IPR004812">
    <property type="entry name" value="Efflux_drug-R_Bcr/CmlA"/>
</dbReference>
<dbReference type="PROSITE" id="PS50850">
    <property type="entry name" value="MFS"/>
    <property type="match status" value="1"/>
</dbReference>
<dbReference type="AlphaFoldDB" id="A0A1B7XDK6"/>
<feature type="transmembrane region" description="Helical" evidence="8">
    <location>
        <begin position="98"/>
        <end position="115"/>
    </location>
</feature>
<accession>A0A1B7XDK6</accession>
<gene>
    <name evidence="10" type="ORF">SP90_08175</name>
</gene>
<evidence type="ECO:0000256" key="1">
    <source>
        <dbReference type="ARBA" id="ARBA00004651"/>
    </source>
</evidence>
<dbReference type="OrthoDB" id="9814303at2"/>
<dbReference type="Gene3D" id="1.20.1720.10">
    <property type="entry name" value="Multidrug resistance protein D"/>
    <property type="match status" value="1"/>
</dbReference>
<keyword evidence="5 8" id="KW-0812">Transmembrane</keyword>
<evidence type="ECO:0000313" key="11">
    <source>
        <dbReference type="Proteomes" id="UP000091979"/>
    </source>
</evidence>
<evidence type="ECO:0000256" key="5">
    <source>
        <dbReference type="ARBA" id="ARBA00022692"/>
    </source>
</evidence>
<dbReference type="GO" id="GO:0042910">
    <property type="term" value="F:xenobiotic transmembrane transporter activity"/>
    <property type="evidence" value="ECO:0007669"/>
    <property type="project" value="InterPro"/>
</dbReference>
<evidence type="ECO:0000256" key="3">
    <source>
        <dbReference type="ARBA" id="ARBA00022448"/>
    </source>
</evidence>
<feature type="transmembrane region" description="Helical" evidence="8">
    <location>
        <begin position="270"/>
        <end position="288"/>
    </location>
</feature>
<comment type="caution">
    <text evidence="10">The sequence shown here is derived from an EMBL/GenBank/DDBJ whole genome shotgun (WGS) entry which is preliminary data.</text>
</comment>
<dbReference type="SUPFAM" id="SSF103473">
    <property type="entry name" value="MFS general substrate transporter"/>
    <property type="match status" value="1"/>
</dbReference>
<organism evidence="10 11">
    <name type="scientific">Halodesulfovibrio spirochaetisodalis</name>
    <dbReference type="NCBI Taxonomy" id="1560234"/>
    <lineage>
        <taxon>Bacteria</taxon>
        <taxon>Pseudomonadati</taxon>
        <taxon>Thermodesulfobacteriota</taxon>
        <taxon>Desulfovibrionia</taxon>
        <taxon>Desulfovibrionales</taxon>
        <taxon>Desulfovibrionaceae</taxon>
        <taxon>Halodesulfovibrio</taxon>
    </lineage>
</organism>
<feature type="domain" description="Major facilitator superfamily (MFS) profile" evidence="9">
    <location>
        <begin position="3"/>
        <end position="380"/>
    </location>
</feature>
<proteinExistence type="inferred from homology"/>
<name>A0A1B7XDK6_9BACT</name>
<dbReference type="RefSeq" id="WP_066854418.1">
    <property type="nucleotide sequence ID" value="NZ_JXMS01000011.1"/>
</dbReference>
<dbReference type="PANTHER" id="PTHR23502:SF132">
    <property type="entry name" value="POLYAMINE TRANSPORTER 2-RELATED"/>
    <property type="match status" value="1"/>
</dbReference>
<comment type="subcellular location">
    <subcellularLocation>
        <location evidence="1">Cell membrane</location>
        <topology evidence="1">Multi-pass membrane protein</topology>
    </subcellularLocation>
</comment>
<evidence type="ECO:0000256" key="2">
    <source>
        <dbReference type="ARBA" id="ARBA00006236"/>
    </source>
</evidence>
<dbReference type="Proteomes" id="UP000091979">
    <property type="component" value="Unassembled WGS sequence"/>
</dbReference>
<evidence type="ECO:0000256" key="6">
    <source>
        <dbReference type="ARBA" id="ARBA00022989"/>
    </source>
</evidence>
<dbReference type="PANTHER" id="PTHR23502">
    <property type="entry name" value="MAJOR FACILITATOR SUPERFAMILY"/>
    <property type="match status" value="1"/>
</dbReference>
<evidence type="ECO:0000256" key="8">
    <source>
        <dbReference type="SAM" id="Phobius"/>
    </source>
</evidence>